<dbReference type="EMBL" id="CM023471">
    <property type="protein sequence ID" value="KAH7965037.1"/>
    <property type="molecule type" value="Genomic_DNA"/>
</dbReference>
<keyword evidence="2" id="KW-1185">Reference proteome</keyword>
<accession>A0ACB8DA84</accession>
<name>A0ACB8DA84_DERSI</name>
<evidence type="ECO:0000313" key="1">
    <source>
        <dbReference type="EMBL" id="KAH7965037.1"/>
    </source>
</evidence>
<dbReference type="Proteomes" id="UP000821865">
    <property type="component" value="Chromosome 2"/>
</dbReference>
<proteinExistence type="predicted"/>
<protein>
    <submittedName>
        <fullName evidence="1">Uncharacterized protein</fullName>
    </submittedName>
</protein>
<reference evidence="1" key="1">
    <citation type="submission" date="2020-05" db="EMBL/GenBank/DDBJ databases">
        <title>Large-scale comparative analyses of tick genomes elucidate their genetic diversity and vector capacities.</title>
        <authorList>
            <person name="Jia N."/>
            <person name="Wang J."/>
            <person name="Shi W."/>
            <person name="Du L."/>
            <person name="Sun Y."/>
            <person name="Zhan W."/>
            <person name="Jiang J."/>
            <person name="Wang Q."/>
            <person name="Zhang B."/>
            <person name="Ji P."/>
            <person name="Sakyi L.B."/>
            <person name="Cui X."/>
            <person name="Yuan T."/>
            <person name="Jiang B."/>
            <person name="Yang W."/>
            <person name="Lam T.T.-Y."/>
            <person name="Chang Q."/>
            <person name="Ding S."/>
            <person name="Wang X."/>
            <person name="Zhu J."/>
            <person name="Ruan X."/>
            <person name="Zhao L."/>
            <person name="Wei J."/>
            <person name="Que T."/>
            <person name="Du C."/>
            <person name="Cheng J."/>
            <person name="Dai P."/>
            <person name="Han X."/>
            <person name="Huang E."/>
            <person name="Gao Y."/>
            <person name="Liu J."/>
            <person name="Shao H."/>
            <person name="Ye R."/>
            <person name="Li L."/>
            <person name="Wei W."/>
            <person name="Wang X."/>
            <person name="Wang C."/>
            <person name="Yang T."/>
            <person name="Huo Q."/>
            <person name="Li W."/>
            <person name="Guo W."/>
            <person name="Chen H."/>
            <person name="Zhou L."/>
            <person name="Ni X."/>
            <person name="Tian J."/>
            <person name="Zhou Y."/>
            <person name="Sheng Y."/>
            <person name="Liu T."/>
            <person name="Pan Y."/>
            <person name="Xia L."/>
            <person name="Li J."/>
            <person name="Zhao F."/>
            <person name="Cao W."/>
        </authorList>
    </citation>
    <scope>NUCLEOTIDE SEQUENCE</scope>
    <source>
        <strain evidence="1">Dsil-2018</strain>
    </source>
</reference>
<comment type="caution">
    <text evidence="1">The sequence shown here is derived from an EMBL/GenBank/DDBJ whole genome shotgun (WGS) entry which is preliminary data.</text>
</comment>
<organism evidence="1 2">
    <name type="scientific">Dermacentor silvarum</name>
    <name type="common">Tick</name>
    <dbReference type="NCBI Taxonomy" id="543639"/>
    <lineage>
        <taxon>Eukaryota</taxon>
        <taxon>Metazoa</taxon>
        <taxon>Ecdysozoa</taxon>
        <taxon>Arthropoda</taxon>
        <taxon>Chelicerata</taxon>
        <taxon>Arachnida</taxon>
        <taxon>Acari</taxon>
        <taxon>Parasitiformes</taxon>
        <taxon>Ixodida</taxon>
        <taxon>Ixodoidea</taxon>
        <taxon>Ixodidae</taxon>
        <taxon>Rhipicephalinae</taxon>
        <taxon>Dermacentor</taxon>
    </lineage>
</organism>
<evidence type="ECO:0000313" key="2">
    <source>
        <dbReference type="Proteomes" id="UP000821865"/>
    </source>
</evidence>
<sequence>MISVLSQKHGVQSIHNLNVYCPPHLQRVTFPELFYRALQAAARPHWGYHYEKAWGRELKELALVCVPLLLICTLGFTLLTDPAQPTRLGNSGTRDTCPYLSLTQNIRHVTWENREDTLHKNTPNPVPSPHHGLVSFSHQAFPPASIPTGLPGMGIVRPPHTSIIHPMHLHLHLSRRSRSPPPPPLGGTPQPYPPMATIQAKNRKLRSRIKALTAEAADYSAQLADTNWVDTCMKAAGKLSSKSTW</sequence>
<gene>
    <name evidence="1" type="ORF">HPB49_002887</name>
</gene>